<gene>
    <name evidence="1" type="ORF">METZ01_LOCUS241857</name>
</gene>
<proteinExistence type="predicted"/>
<sequence>MKIKIISLFILAFGFSQSKINEVTEGKERLLILPADKEKRAQSIRVNHYRANLIRISQSQKI</sequence>
<dbReference type="EMBL" id="UINC01062407">
    <property type="protein sequence ID" value="SVB89003.1"/>
    <property type="molecule type" value="Genomic_DNA"/>
</dbReference>
<organism evidence="1">
    <name type="scientific">marine metagenome</name>
    <dbReference type="NCBI Taxonomy" id="408172"/>
    <lineage>
        <taxon>unclassified sequences</taxon>
        <taxon>metagenomes</taxon>
        <taxon>ecological metagenomes</taxon>
    </lineage>
</organism>
<evidence type="ECO:0000313" key="1">
    <source>
        <dbReference type="EMBL" id="SVB89003.1"/>
    </source>
</evidence>
<protein>
    <submittedName>
        <fullName evidence="1">Uncharacterized protein</fullName>
    </submittedName>
</protein>
<reference evidence="1" key="1">
    <citation type="submission" date="2018-05" db="EMBL/GenBank/DDBJ databases">
        <authorList>
            <person name="Lanie J.A."/>
            <person name="Ng W.-L."/>
            <person name="Kazmierczak K.M."/>
            <person name="Andrzejewski T.M."/>
            <person name="Davidsen T.M."/>
            <person name="Wayne K.J."/>
            <person name="Tettelin H."/>
            <person name="Glass J.I."/>
            <person name="Rusch D."/>
            <person name="Podicherti R."/>
            <person name="Tsui H.-C.T."/>
            <person name="Winkler M.E."/>
        </authorList>
    </citation>
    <scope>NUCLEOTIDE SEQUENCE</scope>
</reference>
<name>A0A382HQU1_9ZZZZ</name>
<dbReference type="AlphaFoldDB" id="A0A382HQU1"/>
<accession>A0A382HQU1</accession>